<dbReference type="STRING" id="906689.A0A2I0WJM9"/>
<evidence type="ECO:0000256" key="1">
    <source>
        <dbReference type="SAM" id="MobiDB-lite"/>
    </source>
</evidence>
<proteinExistence type="predicted"/>
<reference evidence="2 3" key="2">
    <citation type="journal article" date="2017" name="Nature">
        <title>The Apostasia genome and the evolution of orchids.</title>
        <authorList>
            <person name="Zhang G.Q."/>
            <person name="Liu K.W."/>
            <person name="Li Z."/>
            <person name="Lohaus R."/>
            <person name="Hsiao Y.Y."/>
            <person name="Niu S.C."/>
            <person name="Wang J.Y."/>
            <person name="Lin Y.C."/>
            <person name="Xu Q."/>
            <person name="Chen L.J."/>
            <person name="Yoshida K."/>
            <person name="Fujiwara S."/>
            <person name="Wang Z.W."/>
            <person name="Zhang Y.Q."/>
            <person name="Mitsuda N."/>
            <person name="Wang M."/>
            <person name="Liu G.H."/>
            <person name="Pecoraro L."/>
            <person name="Huang H.X."/>
            <person name="Xiao X.J."/>
            <person name="Lin M."/>
            <person name="Wu X.Y."/>
            <person name="Wu W.L."/>
            <person name="Chen Y.Y."/>
            <person name="Chang S.B."/>
            <person name="Sakamoto S."/>
            <person name="Ohme-Takagi M."/>
            <person name="Yagi M."/>
            <person name="Zeng S.J."/>
            <person name="Shen C.Y."/>
            <person name="Yeh C.M."/>
            <person name="Luo Y.B."/>
            <person name="Tsai W.C."/>
            <person name="Van de Peer Y."/>
            <person name="Liu Z.J."/>
        </authorList>
    </citation>
    <scope>NUCLEOTIDE SEQUENCE [LARGE SCALE GENOMIC DNA]</scope>
    <source>
        <tissue evidence="2">The whole plant</tissue>
    </source>
</reference>
<organism evidence="2 3">
    <name type="scientific">Dendrobium catenatum</name>
    <dbReference type="NCBI Taxonomy" id="906689"/>
    <lineage>
        <taxon>Eukaryota</taxon>
        <taxon>Viridiplantae</taxon>
        <taxon>Streptophyta</taxon>
        <taxon>Embryophyta</taxon>
        <taxon>Tracheophyta</taxon>
        <taxon>Spermatophyta</taxon>
        <taxon>Magnoliopsida</taxon>
        <taxon>Liliopsida</taxon>
        <taxon>Asparagales</taxon>
        <taxon>Orchidaceae</taxon>
        <taxon>Epidendroideae</taxon>
        <taxon>Malaxideae</taxon>
        <taxon>Dendrobiinae</taxon>
        <taxon>Dendrobium</taxon>
    </lineage>
</organism>
<evidence type="ECO:0000313" key="2">
    <source>
        <dbReference type="EMBL" id="PKU75862.1"/>
    </source>
</evidence>
<dbReference type="AlphaFoldDB" id="A0A2I0WJM9"/>
<dbReference type="Proteomes" id="UP000233837">
    <property type="component" value="Unassembled WGS sequence"/>
</dbReference>
<name>A0A2I0WJM9_9ASPA</name>
<sequence>MQNACGKGFNVFQEDKCREITSGISNYSRGFESSKASYLDEDKKTTKSSCKKKGTLKKRRKQNKDKKVEVSTHETASIYLNEDHPFRSNEMVEDSSQEKEYSKHTGKVYKKSHRSDILHLRDCMASRFRELGGLADVHKQLPANSVKQIQNQVIEDTSITLAELSHDKLMEAVVNVKNKCPKRTKNVSFKSPKLVKRLSLDCAESKTPDANLPINPIEDKSPNHELEKENSRLQLLSCKQNQGDDSFRKRSRVCQKIQRDVVRKDKQRNLNMQNVDDLAALASHKKQHSSTDNVMQEDNQTCMNLQKCCVSSLSKELPHSTMNGVLRKCKNIHSPIRCAFCHSSNDLEVSNCNHINCYNLFVFVILL</sequence>
<protein>
    <submittedName>
        <fullName evidence="2">Uncharacterized protein</fullName>
    </submittedName>
</protein>
<accession>A0A2I0WJM9</accession>
<evidence type="ECO:0000313" key="3">
    <source>
        <dbReference type="Proteomes" id="UP000233837"/>
    </source>
</evidence>
<keyword evidence="3" id="KW-1185">Reference proteome</keyword>
<reference evidence="2 3" key="1">
    <citation type="journal article" date="2016" name="Sci. Rep.">
        <title>The Dendrobium catenatum Lindl. genome sequence provides insights into polysaccharide synthase, floral development and adaptive evolution.</title>
        <authorList>
            <person name="Zhang G.Q."/>
            <person name="Xu Q."/>
            <person name="Bian C."/>
            <person name="Tsai W.C."/>
            <person name="Yeh C.M."/>
            <person name="Liu K.W."/>
            <person name="Yoshida K."/>
            <person name="Zhang L.S."/>
            <person name="Chang S.B."/>
            <person name="Chen F."/>
            <person name="Shi Y."/>
            <person name="Su Y.Y."/>
            <person name="Zhang Y.Q."/>
            <person name="Chen L.J."/>
            <person name="Yin Y."/>
            <person name="Lin M."/>
            <person name="Huang H."/>
            <person name="Deng H."/>
            <person name="Wang Z.W."/>
            <person name="Zhu S.L."/>
            <person name="Zhao X."/>
            <person name="Deng C."/>
            <person name="Niu S.C."/>
            <person name="Huang J."/>
            <person name="Wang M."/>
            <person name="Liu G.H."/>
            <person name="Yang H.J."/>
            <person name="Xiao X.J."/>
            <person name="Hsiao Y.Y."/>
            <person name="Wu W.L."/>
            <person name="Chen Y.Y."/>
            <person name="Mitsuda N."/>
            <person name="Ohme-Takagi M."/>
            <person name="Luo Y.B."/>
            <person name="Van de Peer Y."/>
            <person name="Liu Z.J."/>
        </authorList>
    </citation>
    <scope>NUCLEOTIDE SEQUENCE [LARGE SCALE GENOMIC DNA]</scope>
    <source>
        <tissue evidence="2">The whole plant</tissue>
    </source>
</reference>
<feature type="compositionally biased region" description="Basic residues" evidence="1">
    <location>
        <begin position="49"/>
        <end position="64"/>
    </location>
</feature>
<feature type="region of interest" description="Disordered" evidence="1">
    <location>
        <begin position="49"/>
        <end position="107"/>
    </location>
</feature>
<dbReference type="EMBL" id="KZ502564">
    <property type="protein sequence ID" value="PKU75862.1"/>
    <property type="molecule type" value="Genomic_DNA"/>
</dbReference>
<gene>
    <name evidence="2" type="ORF">MA16_Dca005909</name>
</gene>